<dbReference type="STRING" id="268407.PWYN_06400"/>
<reference evidence="3 4" key="2">
    <citation type="submission" date="2014-10" db="EMBL/GenBank/DDBJ databases">
        <title>Comparative genomics of the Paenibacillus odorifer group.</title>
        <authorList>
            <person name="Tsai Y.-C."/>
            <person name="Martin N."/>
            <person name="Korlach J."/>
            <person name="Wiedmann M."/>
        </authorList>
    </citation>
    <scope>NUCLEOTIDE SEQUENCE [LARGE SCALE GENOMIC DNA]</scope>
    <source>
        <strain evidence="3 4">DSM 18334</strain>
    </source>
</reference>
<dbReference type="AlphaFoldDB" id="A0A098MAD6"/>
<comment type="caution">
    <text evidence="3">The sequence shown here is derived from an EMBL/GenBank/DDBJ whole genome shotgun (WGS) entry which is preliminary data.</text>
</comment>
<dbReference type="SUPFAM" id="SSF49299">
    <property type="entry name" value="PKD domain"/>
    <property type="match status" value="3"/>
</dbReference>
<dbReference type="RefSeq" id="WP_036649539.1">
    <property type="nucleotide sequence ID" value="NZ_JQCR01000002.1"/>
</dbReference>
<dbReference type="InterPro" id="IPR000601">
    <property type="entry name" value="PKD_dom"/>
</dbReference>
<evidence type="ECO:0000259" key="2">
    <source>
        <dbReference type="PROSITE" id="PS50093"/>
    </source>
</evidence>
<dbReference type="OrthoDB" id="2088379at2"/>
<keyword evidence="1" id="KW-0812">Transmembrane</keyword>
<evidence type="ECO:0000256" key="1">
    <source>
        <dbReference type="SAM" id="Phobius"/>
    </source>
</evidence>
<accession>A0A098MAD6</accession>
<evidence type="ECO:0000313" key="3">
    <source>
        <dbReference type="EMBL" id="KGE19021.1"/>
    </source>
</evidence>
<keyword evidence="1" id="KW-1133">Transmembrane helix</keyword>
<dbReference type="eggNOG" id="COG3291">
    <property type="taxonomic scope" value="Bacteria"/>
</dbReference>
<name>A0A098MAD6_9BACL</name>
<dbReference type="InterPro" id="IPR013783">
    <property type="entry name" value="Ig-like_fold"/>
</dbReference>
<keyword evidence="4" id="KW-1185">Reference proteome</keyword>
<protein>
    <recommendedName>
        <fullName evidence="2">PKD domain-containing protein</fullName>
    </recommendedName>
</protein>
<evidence type="ECO:0000313" key="4">
    <source>
        <dbReference type="Proteomes" id="UP000029734"/>
    </source>
</evidence>
<dbReference type="Gene3D" id="2.60.40.10">
    <property type="entry name" value="Immunoglobulins"/>
    <property type="match status" value="3"/>
</dbReference>
<gene>
    <name evidence="3" type="ORF">PWYN_06400</name>
</gene>
<dbReference type="InterPro" id="IPR035986">
    <property type="entry name" value="PKD_dom_sf"/>
</dbReference>
<feature type="transmembrane region" description="Helical" evidence="1">
    <location>
        <begin position="7"/>
        <end position="27"/>
    </location>
</feature>
<dbReference type="EMBL" id="JQCR01000002">
    <property type="protein sequence ID" value="KGE19021.1"/>
    <property type="molecule type" value="Genomic_DNA"/>
</dbReference>
<dbReference type="Proteomes" id="UP000029734">
    <property type="component" value="Unassembled WGS sequence"/>
</dbReference>
<sequence length="1264" mass="142665">MKRKVLSFIKLTICFSMLIPILMYGGLQKVEASTDPNIIEYAGVELPAYDGYAEYVPNPMEPWRHLSDTTYWGKTWTHRDAVSITNIKYNKYTKMISYDVSQYQTKQDSYRGSDLTSNGPLWIEQYFDWDSYLTTGVRIEGLSASGVMHSRDFTHNFYDIDIYYFGSFPHSYATRTIPARSYSYSVNNGWIQEYDIEEPKFLVFENTWGSYVTKNDSNATTLVKEFYRFPLIVNSPPQVSVISQNNMTLINEPGLSTMDVEGYAQDPDNDDLEVIVEVPNVFYRKIKVTGTKSPKYFSVPIDVISDSIPPGSYQVKVKVVDPYKYRAEAPPLNFTVQNRLKRNAFVLINSPIISPTVYTDSEGDPKYAERYKYEHDPAFFDNSMGLISDSGQWRSATYASFPYTGQYVATVQFKDNPKTNDQFDNYRLWSRDNLSALAFQVHRKPIAIFAAKIVNGTLQLTDSSYDLDHISRNDKGLSVWQWQYKLTEDEFWTEGQPPAQLPKVENYDIRLRVRDIDGENGNGVWSDWCLRTVGKSAANLPPVALFTADPNIVSYKKTTLITDKSFDPNNDYLDIYEWIIRKSGAIIWSYSGTPTLPPSITGYGVGSYEITLRVHDNLGLWSEPYTQNVNVVNHPPIAAFEMPTEVYRDTLITLQNKTRNPDEDGDALTFGWNARIDGGTYRYVGGNENQSLTVRDLLSKYGISQQQAISNGWEMRLEAWDGTYNSFATKSFSVINHVPTAQITGPVSVYQYDSKTYTSTDTDDDSADQSSLRYYWNVTDSNGGIKTYSNPNITVTFDEPGKYTLQHWVVDQIGDKSNIAVLNVTAAENLRPSMTITSPAGTIDSPTVLLSDPLMKWSYSDQENDAQEKYRFEFFTMDSLLAQTIENIDTVGTSRQYQTPNLTFERFVYYTVNGRAASRGQWSEVSNEKAFIIDTPPVPGFTLNQSSGHRNEDFLITGTATDADILKGDSITYKYYLKPFGGSEALISASSDFVKQFTTHGSFTIRQVVTDSLGIFSETSRSITISNQIPTVDITYPGSSNSASPTVASTLTPILQWNYQDGDGDLQQRFKVRVIDLATNNIVAQSGETASSAKQWTITGGTIVENKKYAVEVEVFDGYEWSSISPRKYFMVNLLTIQGGVKHTTEWNDNRIGYNLKKSGNPDNPRGYNVFWAGERFILQADTTGLPDTVEVTMPGGYHTQLSATSGAKTLWTGELYDPSFENLPNGPISFTFTAQNAFSTKVDTVTVTISEEWSEFSRSHRTK</sequence>
<dbReference type="PROSITE" id="PS50093">
    <property type="entry name" value="PKD"/>
    <property type="match status" value="1"/>
</dbReference>
<keyword evidence="1" id="KW-0472">Membrane</keyword>
<feature type="domain" description="PKD" evidence="2">
    <location>
        <begin position="738"/>
        <end position="818"/>
    </location>
</feature>
<organism evidence="3 4">
    <name type="scientific">Paenibacillus wynnii</name>
    <dbReference type="NCBI Taxonomy" id="268407"/>
    <lineage>
        <taxon>Bacteria</taxon>
        <taxon>Bacillati</taxon>
        <taxon>Bacillota</taxon>
        <taxon>Bacilli</taxon>
        <taxon>Bacillales</taxon>
        <taxon>Paenibacillaceae</taxon>
        <taxon>Paenibacillus</taxon>
    </lineage>
</organism>
<reference evidence="3 4" key="1">
    <citation type="submission" date="2014-08" db="EMBL/GenBank/DDBJ databases">
        <authorList>
            <person name="den Bakker H.C."/>
        </authorList>
    </citation>
    <scope>NUCLEOTIDE SEQUENCE [LARGE SCALE GENOMIC DNA]</scope>
    <source>
        <strain evidence="3 4">DSM 18334</strain>
    </source>
</reference>
<proteinExistence type="predicted"/>